<reference evidence="9 10" key="1">
    <citation type="journal article" date="2015" name="Genome Announc.">
        <title>Expanding the biotechnology potential of lactobacilli through comparative genomics of 213 strains and associated genera.</title>
        <authorList>
            <person name="Sun Z."/>
            <person name="Harris H.M."/>
            <person name="McCann A."/>
            <person name="Guo C."/>
            <person name="Argimon S."/>
            <person name="Zhang W."/>
            <person name="Yang X."/>
            <person name="Jeffery I.B."/>
            <person name="Cooney J.C."/>
            <person name="Kagawa T.F."/>
            <person name="Liu W."/>
            <person name="Song Y."/>
            <person name="Salvetti E."/>
            <person name="Wrobel A."/>
            <person name="Rasinkangas P."/>
            <person name="Parkhill J."/>
            <person name="Rea M.C."/>
            <person name="O'Sullivan O."/>
            <person name="Ritari J."/>
            <person name="Douillard F.P."/>
            <person name="Paul Ross R."/>
            <person name="Yang R."/>
            <person name="Briner A.E."/>
            <person name="Felis G.E."/>
            <person name="de Vos W.M."/>
            <person name="Barrangou R."/>
            <person name="Klaenhammer T.R."/>
            <person name="Caufield P.W."/>
            <person name="Cui Y."/>
            <person name="Zhang H."/>
            <person name="O'Toole P.W."/>
        </authorList>
    </citation>
    <scope>NUCLEOTIDE SEQUENCE [LARGE SCALE GENOMIC DNA]</scope>
    <source>
        <strain evidence="9 10">DSM 20534</strain>
    </source>
</reference>
<keyword evidence="7 8" id="KW-0472">Membrane</keyword>
<dbReference type="AlphaFoldDB" id="A0A0R1GWG4"/>
<proteinExistence type="inferred from homology"/>
<dbReference type="GO" id="GO:1903785">
    <property type="term" value="P:L-valine transmembrane transport"/>
    <property type="evidence" value="ECO:0007669"/>
    <property type="project" value="TreeGrafter"/>
</dbReference>
<evidence type="ECO:0000256" key="1">
    <source>
        <dbReference type="ARBA" id="ARBA00004651"/>
    </source>
</evidence>
<dbReference type="PATRIC" id="fig|1423722.3.peg.143"/>
<evidence type="ECO:0000313" key="10">
    <source>
        <dbReference type="Proteomes" id="UP000050909"/>
    </source>
</evidence>
<evidence type="ECO:0000256" key="4">
    <source>
        <dbReference type="ARBA" id="ARBA00022475"/>
    </source>
</evidence>
<name>A0A0R1GWG4_9LACO</name>
<keyword evidence="6 8" id="KW-1133">Transmembrane helix</keyword>
<feature type="transmembrane region" description="Helical" evidence="8">
    <location>
        <begin position="21"/>
        <end position="50"/>
    </location>
</feature>
<sequence>MNEQLTVKSAIKETLPTVFGYVGIGMAFGIIGRASGFSPVIVLLMSLFIYAGSAQFTTVSMLSGGSPVLSIILATFLVNSRMILMSTTLTNYFKNAPLRQNILLGTLLTDESFALSMNKQNYTRGQLNFTWINTANLIAYLSWVLSSVIGALLGGIVADPKFLGLDFAIVAMFMGLVYLQVIGDKSLKHGLQLVVIVLTCVLTYLALILLPANLVIIVVTLFGCSLGVWCKHAFF</sequence>
<dbReference type="PANTHER" id="PTHR34979:SF1">
    <property type="entry name" value="INNER MEMBRANE PROTEIN YGAZ"/>
    <property type="match status" value="1"/>
</dbReference>
<evidence type="ECO:0000256" key="3">
    <source>
        <dbReference type="ARBA" id="ARBA00022448"/>
    </source>
</evidence>
<protein>
    <submittedName>
        <fullName evidence="9">AzlC family protein</fullName>
    </submittedName>
</protein>
<accession>A0A0R1GWG4</accession>
<evidence type="ECO:0000256" key="7">
    <source>
        <dbReference type="ARBA" id="ARBA00023136"/>
    </source>
</evidence>
<dbReference type="Proteomes" id="UP000050909">
    <property type="component" value="Unassembled WGS sequence"/>
</dbReference>
<comment type="caution">
    <text evidence="9">The sequence shown here is derived from an EMBL/GenBank/DDBJ whole genome shotgun (WGS) entry which is preliminary data.</text>
</comment>
<keyword evidence="3" id="KW-0813">Transport</keyword>
<comment type="subcellular location">
    <subcellularLocation>
        <location evidence="1">Cell membrane</location>
        <topology evidence="1">Multi-pass membrane protein</topology>
    </subcellularLocation>
</comment>
<keyword evidence="5 8" id="KW-0812">Transmembrane</keyword>
<feature type="transmembrane region" description="Helical" evidence="8">
    <location>
        <begin position="137"/>
        <end position="156"/>
    </location>
</feature>
<dbReference type="GO" id="GO:0005886">
    <property type="term" value="C:plasma membrane"/>
    <property type="evidence" value="ECO:0007669"/>
    <property type="project" value="UniProtKB-SubCell"/>
</dbReference>
<feature type="transmembrane region" description="Helical" evidence="8">
    <location>
        <begin position="191"/>
        <end position="209"/>
    </location>
</feature>
<organism evidence="9 10">
    <name type="scientific">Amylolactobacillus amylotrophicus DSM 20534</name>
    <dbReference type="NCBI Taxonomy" id="1423722"/>
    <lineage>
        <taxon>Bacteria</taxon>
        <taxon>Bacillati</taxon>
        <taxon>Bacillota</taxon>
        <taxon>Bacilli</taxon>
        <taxon>Lactobacillales</taxon>
        <taxon>Lactobacillaceae</taxon>
        <taxon>Amylolactobacillus</taxon>
    </lineage>
</organism>
<feature type="transmembrane region" description="Helical" evidence="8">
    <location>
        <begin position="56"/>
        <end position="78"/>
    </location>
</feature>
<evidence type="ECO:0000256" key="2">
    <source>
        <dbReference type="ARBA" id="ARBA00010735"/>
    </source>
</evidence>
<dbReference type="EMBL" id="AZCV01000001">
    <property type="protein sequence ID" value="KRK38453.1"/>
    <property type="molecule type" value="Genomic_DNA"/>
</dbReference>
<comment type="similarity">
    <text evidence="2">Belongs to the AzlC family.</text>
</comment>
<feature type="transmembrane region" description="Helical" evidence="8">
    <location>
        <begin position="162"/>
        <end position="179"/>
    </location>
</feature>
<evidence type="ECO:0000256" key="5">
    <source>
        <dbReference type="ARBA" id="ARBA00022692"/>
    </source>
</evidence>
<dbReference type="RefSeq" id="WP_054744981.1">
    <property type="nucleotide sequence ID" value="NZ_AZCV01000001.1"/>
</dbReference>
<evidence type="ECO:0000256" key="8">
    <source>
        <dbReference type="SAM" id="Phobius"/>
    </source>
</evidence>
<dbReference type="Pfam" id="PF03591">
    <property type="entry name" value="AzlC"/>
    <property type="match status" value="1"/>
</dbReference>
<gene>
    <name evidence="9" type="ORF">FC62_GL000139</name>
</gene>
<dbReference type="PANTHER" id="PTHR34979">
    <property type="entry name" value="INNER MEMBRANE PROTEIN YGAZ"/>
    <property type="match status" value="1"/>
</dbReference>
<keyword evidence="10" id="KW-1185">Reference proteome</keyword>
<keyword evidence="4" id="KW-1003">Cell membrane</keyword>
<dbReference type="InterPro" id="IPR011606">
    <property type="entry name" value="Brnchd-chn_aa_trnsp_permease"/>
</dbReference>
<evidence type="ECO:0000313" key="9">
    <source>
        <dbReference type="EMBL" id="KRK38453.1"/>
    </source>
</evidence>
<evidence type="ECO:0000256" key="6">
    <source>
        <dbReference type="ARBA" id="ARBA00022989"/>
    </source>
</evidence>